<evidence type="ECO:0000256" key="10">
    <source>
        <dbReference type="ARBA" id="ARBA00022840"/>
    </source>
</evidence>
<protein>
    <recommendedName>
        <fullName evidence="3">histidine kinase</fullName>
        <ecNumber evidence="3">2.7.13.3</ecNumber>
    </recommendedName>
</protein>
<dbReference type="InterPro" id="IPR036097">
    <property type="entry name" value="HisK_dim/P_sf"/>
</dbReference>
<evidence type="ECO:0000256" key="9">
    <source>
        <dbReference type="ARBA" id="ARBA00022777"/>
    </source>
</evidence>
<dbReference type="CDD" id="cd06225">
    <property type="entry name" value="HAMP"/>
    <property type="match status" value="1"/>
</dbReference>
<dbReference type="PROSITE" id="PS50885">
    <property type="entry name" value="HAMP"/>
    <property type="match status" value="1"/>
</dbReference>
<dbReference type="GO" id="GO:0000155">
    <property type="term" value="F:phosphorelay sensor kinase activity"/>
    <property type="evidence" value="ECO:0007669"/>
    <property type="project" value="InterPro"/>
</dbReference>
<name>A0A552WSM7_9MICO</name>
<dbReference type="Pfam" id="PF00672">
    <property type="entry name" value="HAMP"/>
    <property type="match status" value="1"/>
</dbReference>
<keyword evidence="11 13" id="KW-1133">Transmembrane helix</keyword>
<feature type="transmembrane region" description="Helical" evidence="13">
    <location>
        <begin position="70"/>
        <end position="91"/>
    </location>
</feature>
<dbReference type="EC" id="2.7.13.3" evidence="3"/>
<comment type="subcellular location">
    <subcellularLocation>
        <location evidence="2">Cell membrane</location>
        <topology evidence="2">Multi-pass membrane protein</topology>
    </subcellularLocation>
</comment>
<keyword evidence="10" id="KW-0067">ATP-binding</keyword>
<evidence type="ECO:0000256" key="13">
    <source>
        <dbReference type="SAM" id="Phobius"/>
    </source>
</evidence>
<keyword evidence="5" id="KW-0597">Phosphoprotein</keyword>
<dbReference type="PANTHER" id="PTHR44936">
    <property type="entry name" value="SENSOR PROTEIN CREC"/>
    <property type="match status" value="1"/>
</dbReference>
<feature type="domain" description="Histidine kinase" evidence="14">
    <location>
        <begin position="153"/>
        <end position="371"/>
    </location>
</feature>
<evidence type="ECO:0000256" key="11">
    <source>
        <dbReference type="ARBA" id="ARBA00022989"/>
    </source>
</evidence>
<dbReference type="Gene3D" id="6.10.340.10">
    <property type="match status" value="1"/>
</dbReference>
<reference evidence="16 17" key="1">
    <citation type="submission" date="2019-07" db="EMBL/GenBank/DDBJ databases">
        <title>Georgenia wutianyii sp. nov. and Georgenia *** sp. nov. isolated from plateau pika (Ochotona curzoniae) in the Qinghai-Tibet plateau of China.</title>
        <authorList>
            <person name="Tian Z."/>
        </authorList>
    </citation>
    <scope>NUCLEOTIDE SEQUENCE [LARGE SCALE GENOMIC DNA]</scope>
    <source>
        <strain evidence="16 17">Z446</strain>
    </source>
</reference>
<dbReference type="InterPro" id="IPR036890">
    <property type="entry name" value="HATPase_C_sf"/>
</dbReference>
<dbReference type="SMART" id="SM00388">
    <property type="entry name" value="HisKA"/>
    <property type="match status" value="1"/>
</dbReference>
<dbReference type="SUPFAM" id="SSF55874">
    <property type="entry name" value="ATPase domain of HSP90 chaperone/DNA topoisomerase II/histidine kinase"/>
    <property type="match status" value="1"/>
</dbReference>
<keyword evidence="17" id="KW-1185">Reference proteome</keyword>
<evidence type="ECO:0000256" key="5">
    <source>
        <dbReference type="ARBA" id="ARBA00022553"/>
    </source>
</evidence>
<evidence type="ECO:0000259" key="14">
    <source>
        <dbReference type="PROSITE" id="PS50109"/>
    </source>
</evidence>
<dbReference type="InterPro" id="IPR003661">
    <property type="entry name" value="HisK_dim/P_dom"/>
</dbReference>
<organism evidence="16 17">
    <name type="scientific">Georgenia yuyongxinii</name>
    <dbReference type="NCBI Taxonomy" id="2589797"/>
    <lineage>
        <taxon>Bacteria</taxon>
        <taxon>Bacillati</taxon>
        <taxon>Actinomycetota</taxon>
        <taxon>Actinomycetes</taxon>
        <taxon>Micrococcales</taxon>
        <taxon>Bogoriellaceae</taxon>
        <taxon>Georgenia</taxon>
    </lineage>
</organism>
<dbReference type="InterPro" id="IPR005467">
    <property type="entry name" value="His_kinase_dom"/>
</dbReference>
<keyword evidence="6" id="KW-0808">Transferase</keyword>
<dbReference type="InterPro" id="IPR004358">
    <property type="entry name" value="Sig_transdc_His_kin-like_C"/>
</dbReference>
<dbReference type="PANTHER" id="PTHR44936:SF10">
    <property type="entry name" value="SENSOR PROTEIN RSTB"/>
    <property type="match status" value="1"/>
</dbReference>
<evidence type="ECO:0000256" key="2">
    <source>
        <dbReference type="ARBA" id="ARBA00004651"/>
    </source>
</evidence>
<dbReference type="Gene3D" id="1.10.287.130">
    <property type="match status" value="1"/>
</dbReference>
<keyword evidence="8" id="KW-0547">Nucleotide-binding</keyword>
<dbReference type="PRINTS" id="PR00344">
    <property type="entry name" value="BCTRLSENSOR"/>
</dbReference>
<dbReference type="InterPro" id="IPR050980">
    <property type="entry name" value="2C_sensor_his_kinase"/>
</dbReference>
<dbReference type="FunFam" id="3.30.565.10:FF:000006">
    <property type="entry name" value="Sensor histidine kinase WalK"/>
    <property type="match status" value="1"/>
</dbReference>
<dbReference type="AlphaFoldDB" id="A0A552WSM7"/>
<evidence type="ECO:0000313" key="16">
    <source>
        <dbReference type="EMBL" id="TRW45744.1"/>
    </source>
</evidence>
<evidence type="ECO:0000256" key="7">
    <source>
        <dbReference type="ARBA" id="ARBA00022692"/>
    </source>
</evidence>
<dbReference type="Pfam" id="PF02518">
    <property type="entry name" value="HATPase_c"/>
    <property type="match status" value="1"/>
</dbReference>
<dbReference type="GO" id="GO:0005524">
    <property type="term" value="F:ATP binding"/>
    <property type="evidence" value="ECO:0007669"/>
    <property type="project" value="UniProtKB-KW"/>
</dbReference>
<sequence>MTPGRPGSWGLGPRLLAATVAVILVAAATAWVVAAAIGPAIFHDHLILGATAEPAVVRHAEEAFATASGVSLAVALLVALVTSVGMTIFLTRRIGRSLRRMRQAAARVAGGDYSARVPDPGMGAEFDDLAEAFNAMAAALSSVEATRTRMLGDLAHEMRTPVATVDAYLEGLQDGVVEADEATLEMLRGQVARLARLGEDISLVTSAEEGRLSMRRVPVSVGRIVDTAVAQASPRYTSKGVELEVAMPETAGRTVLDADVDRMGQVLTNLLDNALRHTPAGGTVQLTVQGASGRVRISVADTGEGIAPEHVPHVFERFYRADTARDRAHGGSGVGLAIVRSITHAHGGTATASSAGLGEGAMFTVDLPVTRGVRQDDPDA</sequence>
<keyword evidence="4" id="KW-1003">Cell membrane</keyword>
<dbReference type="EMBL" id="VJXR01000018">
    <property type="protein sequence ID" value="TRW45744.1"/>
    <property type="molecule type" value="Genomic_DNA"/>
</dbReference>
<dbReference type="Gene3D" id="3.30.565.10">
    <property type="entry name" value="Histidine kinase-like ATPase, C-terminal domain"/>
    <property type="match status" value="1"/>
</dbReference>
<dbReference type="InterPro" id="IPR003660">
    <property type="entry name" value="HAMP_dom"/>
</dbReference>
<comment type="caution">
    <text evidence="16">The sequence shown here is derived from an EMBL/GenBank/DDBJ whole genome shotgun (WGS) entry which is preliminary data.</text>
</comment>
<feature type="domain" description="HAMP" evidence="15">
    <location>
        <begin position="92"/>
        <end position="145"/>
    </location>
</feature>
<evidence type="ECO:0000256" key="6">
    <source>
        <dbReference type="ARBA" id="ARBA00022679"/>
    </source>
</evidence>
<keyword evidence="13" id="KW-0472">Membrane</keyword>
<evidence type="ECO:0000256" key="4">
    <source>
        <dbReference type="ARBA" id="ARBA00022475"/>
    </source>
</evidence>
<dbReference type="SUPFAM" id="SSF47384">
    <property type="entry name" value="Homodimeric domain of signal transducing histidine kinase"/>
    <property type="match status" value="1"/>
</dbReference>
<dbReference type="CDD" id="cd00082">
    <property type="entry name" value="HisKA"/>
    <property type="match status" value="1"/>
</dbReference>
<dbReference type="SMART" id="SM00304">
    <property type="entry name" value="HAMP"/>
    <property type="match status" value="1"/>
</dbReference>
<dbReference type="PROSITE" id="PS50109">
    <property type="entry name" value="HIS_KIN"/>
    <property type="match status" value="1"/>
</dbReference>
<evidence type="ECO:0000256" key="12">
    <source>
        <dbReference type="ARBA" id="ARBA00023012"/>
    </source>
</evidence>
<evidence type="ECO:0000256" key="8">
    <source>
        <dbReference type="ARBA" id="ARBA00022741"/>
    </source>
</evidence>
<evidence type="ECO:0000256" key="3">
    <source>
        <dbReference type="ARBA" id="ARBA00012438"/>
    </source>
</evidence>
<dbReference type="CDD" id="cd00075">
    <property type="entry name" value="HATPase"/>
    <property type="match status" value="1"/>
</dbReference>
<dbReference type="InterPro" id="IPR003594">
    <property type="entry name" value="HATPase_dom"/>
</dbReference>
<gene>
    <name evidence="16" type="ORF">FJ693_08185</name>
</gene>
<proteinExistence type="predicted"/>
<keyword evidence="7 13" id="KW-0812">Transmembrane</keyword>
<dbReference type="GO" id="GO:0005886">
    <property type="term" value="C:plasma membrane"/>
    <property type="evidence" value="ECO:0007669"/>
    <property type="project" value="UniProtKB-SubCell"/>
</dbReference>
<evidence type="ECO:0000256" key="1">
    <source>
        <dbReference type="ARBA" id="ARBA00000085"/>
    </source>
</evidence>
<evidence type="ECO:0000313" key="17">
    <source>
        <dbReference type="Proteomes" id="UP000318693"/>
    </source>
</evidence>
<evidence type="ECO:0000259" key="15">
    <source>
        <dbReference type="PROSITE" id="PS50885"/>
    </source>
</evidence>
<keyword evidence="9" id="KW-0418">Kinase</keyword>
<accession>A0A552WSM7</accession>
<comment type="catalytic activity">
    <reaction evidence="1">
        <text>ATP + protein L-histidine = ADP + protein N-phospho-L-histidine.</text>
        <dbReference type="EC" id="2.7.13.3"/>
    </reaction>
</comment>
<dbReference type="Proteomes" id="UP000318693">
    <property type="component" value="Unassembled WGS sequence"/>
</dbReference>
<dbReference type="Pfam" id="PF00512">
    <property type="entry name" value="HisKA"/>
    <property type="match status" value="1"/>
</dbReference>
<dbReference type="SUPFAM" id="SSF158472">
    <property type="entry name" value="HAMP domain-like"/>
    <property type="match status" value="1"/>
</dbReference>
<keyword evidence="12" id="KW-0902">Two-component regulatory system</keyword>
<dbReference type="SMART" id="SM00387">
    <property type="entry name" value="HATPase_c"/>
    <property type="match status" value="1"/>
</dbReference>